<dbReference type="InterPro" id="IPR041685">
    <property type="entry name" value="AAA_GajA/Old/RecF-like"/>
</dbReference>
<dbReference type="Proteomes" id="UP001466933">
    <property type="component" value="Unassembled WGS sequence"/>
</dbReference>
<dbReference type="Gene3D" id="3.40.50.300">
    <property type="entry name" value="P-loop containing nucleotide triphosphate hydrolases"/>
    <property type="match status" value="2"/>
</dbReference>
<reference evidence="3 4" key="1">
    <citation type="submission" date="2024-05" db="EMBL/GenBank/DDBJ databases">
        <title>Burkholderia sp. Nov. a novel bacteria isolated from rhizosphere soil of Camellia sinensis.</title>
        <authorList>
            <person name="Dong Y."/>
        </authorList>
    </citation>
    <scope>NUCLEOTIDE SEQUENCE [LARGE SCALE GENOMIC DNA]</scope>
    <source>
        <strain evidence="3 4">GS2Y</strain>
    </source>
</reference>
<proteinExistence type="predicted"/>
<dbReference type="Pfam" id="PF13304">
    <property type="entry name" value="AAA_21"/>
    <property type="match status" value="1"/>
</dbReference>
<feature type="domain" description="Endonuclease GajA/Old nuclease/RecF-like AAA" evidence="1">
    <location>
        <begin position="1"/>
        <end position="44"/>
    </location>
</feature>
<sequence>MHISKITLSNYRSFSDITEIYLQPGMNLVLGENNSGKSTILQGLSLDSISYEPHLSLNTKPSISTVVRAEQRVGVEVCIEKENIWKYLGEQAYLPVPVINPMVPFDFPSYLNGVDSINFEFEAVCRINFRETVFSLLYEGKKFGTGNFNDQMVLMYRCPLGVNPLGGSVSNYGRQGVLPQIGEQWNIFKARLYKFRAERLNVHRCGFGASTVLNSDAGNLAECLNSMQSQQPHLFEEYIQCINKIFPSVYRVQAVAVSGQMFEIRMWLVPADARRFDLSIPLSQAGTGVSQVLAILYVAMTSLEPISIGIDEPNSFLHPKAVRALLQILNAMEIKHQYVITTHSPEVIRAANPSGIVVVVNDHGASKVQKLNPENIEHIKEGLASIGARLSDVYGADEILWVEGETEELTFPKIAARVAKINMIGVAILKVNATGDFEGNRRVRPRLIFDTYKNLSSAGSLIPPAIGFVFDREARGQREIDDLVKESGGAVVFLGRRCYENYLLHPDAIAKVLSDSAGCIVEGGRVRQWIESNGNTSKYIDPVASLGEGEAILDSLDWQCRVNAPKILSNLFSSLLDSPEEYRKTTHSVAITDWLLENFPEKLMPIADMLKQFVTIKGR</sequence>
<dbReference type="Pfam" id="PF13175">
    <property type="entry name" value="AAA_15"/>
    <property type="match status" value="1"/>
</dbReference>
<dbReference type="RefSeq" id="WP_343490489.1">
    <property type="nucleotide sequence ID" value="NZ_JBCPYA010000001.1"/>
</dbReference>
<evidence type="ECO:0000259" key="1">
    <source>
        <dbReference type="Pfam" id="PF13175"/>
    </source>
</evidence>
<dbReference type="EMBL" id="JBCPYA010000001">
    <property type="protein sequence ID" value="MEN2468589.1"/>
    <property type="molecule type" value="Genomic_DNA"/>
</dbReference>
<organism evidence="3 4">
    <name type="scientific">Burkholderia theae</name>
    <dbReference type="NCBI Taxonomy" id="3143496"/>
    <lineage>
        <taxon>Bacteria</taxon>
        <taxon>Pseudomonadati</taxon>
        <taxon>Pseudomonadota</taxon>
        <taxon>Betaproteobacteria</taxon>
        <taxon>Burkholderiales</taxon>
        <taxon>Burkholderiaceae</taxon>
        <taxon>Burkholderia</taxon>
    </lineage>
</organism>
<gene>
    <name evidence="3" type="ORF">VOI36_01700</name>
</gene>
<evidence type="ECO:0000313" key="4">
    <source>
        <dbReference type="Proteomes" id="UP001466933"/>
    </source>
</evidence>
<dbReference type="PANTHER" id="PTHR43581:SF2">
    <property type="entry name" value="EXCINUCLEASE ATPASE SUBUNIT"/>
    <property type="match status" value="1"/>
</dbReference>
<protein>
    <submittedName>
        <fullName evidence="3">AAA family ATPase</fullName>
    </submittedName>
</protein>
<dbReference type="InterPro" id="IPR051396">
    <property type="entry name" value="Bact_Antivir_Def_Nuclease"/>
</dbReference>
<evidence type="ECO:0000313" key="3">
    <source>
        <dbReference type="EMBL" id="MEN2468589.1"/>
    </source>
</evidence>
<dbReference type="SUPFAM" id="SSF52540">
    <property type="entry name" value="P-loop containing nucleoside triphosphate hydrolases"/>
    <property type="match status" value="1"/>
</dbReference>
<dbReference type="InterPro" id="IPR003959">
    <property type="entry name" value="ATPase_AAA_core"/>
</dbReference>
<accession>A0ABU9W976</accession>
<feature type="domain" description="ATPase AAA-type core" evidence="2">
    <location>
        <begin position="274"/>
        <end position="348"/>
    </location>
</feature>
<name>A0ABU9W976_9BURK</name>
<comment type="caution">
    <text evidence="3">The sequence shown here is derived from an EMBL/GenBank/DDBJ whole genome shotgun (WGS) entry which is preliminary data.</text>
</comment>
<dbReference type="InterPro" id="IPR027417">
    <property type="entry name" value="P-loop_NTPase"/>
</dbReference>
<keyword evidence="4" id="KW-1185">Reference proteome</keyword>
<dbReference type="PANTHER" id="PTHR43581">
    <property type="entry name" value="ATP/GTP PHOSPHATASE"/>
    <property type="match status" value="1"/>
</dbReference>
<evidence type="ECO:0000259" key="2">
    <source>
        <dbReference type="Pfam" id="PF13304"/>
    </source>
</evidence>